<proteinExistence type="predicted"/>
<reference evidence="2" key="1">
    <citation type="submission" date="2018-11" db="EMBL/GenBank/DDBJ databases">
        <authorList>
            <person name="Alioto T."/>
            <person name="Alioto T."/>
        </authorList>
    </citation>
    <scope>NUCLEOTIDE SEQUENCE</scope>
</reference>
<feature type="compositionally biased region" description="Basic and acidic residues" evidence="1">
    <location>
        <begin position="69"/>
        <end position="79"/>
    </location>
</feature>
<name>A0A8B6BPI2_MYTGA</name>
<feature type="compositionally biased region" description="Basic residues" evidence="1">
    <location>
        <begin position="80"/>
        <end position="92"/>
    </location>
</feature>
<protein>
    <submittedName>
        <fullName evidence="2">Uncharacterized protein</fullName>
    </submittedName>
</protein>
<evidence type="ECO:0000256" key="1">
    <source>
        <dbReference type="SAM" id="MobiDB-lite"/>
    </source>
</evidence>
<sequence>MGYPLMQSLHNPAADEMSILILSVETLHFLAGALPGRERDSINEQIKKEAAIEMEKSMMQIKEIQLKKDQLKISKENTKKSGKKPIKKKAPKKKDDKGKLL</sequence>
<evidence type="ECO:0000313" key="2">
    <source>
        <dbReference type="EMBL" id="VDH93513.1"/>
    </source>
</evidence>
<comment type="caution">
    <text evidence="2">The sequence shown here is derived from an EMBL/GenBank/DDBJ whole genome shotgun (WGS) entry which is preliminary data.</text>
</comment>
<organism evidence="2 3">
    <name type="scientific">Mytilus galloprovincialis</name>
    <name type="common">Mediterranean mussel</name>
    <dbReference type="NCBI Taxonomy" id="29158"/>
    <lineage>
        <taxon>Eukaryota</taxon>
        <taxon>Metazoa</taxon>
        <taxon>Spiralia</taxon>
        <taxon>Lophotrochozoa</taxon>
        <taxon>Mollusca</taxon>
        <taxon>Bivalvia</taxon>
        <taxon>Autobranchia</taxon>
        <taxon>Pteriomorphia</taxon>
        <taxon>Mytilida</taxon>
        <taxon>Mytiloidea</taxon>
        <taxon>Mytilidae</taxon>
        <taxon>Mytilinae</taxon>
        <taxon>Mytilus</taxon>
    </lineage>
</organism>
<dbReference type="AlphaFoldDB" id="A0A8B6BPI2"/>
<keyword evidence="3" id="KW-1185">Reference proteome</keyword>
<evidence type="ECO:0000313" key="3">
    <source>
        <dbReference type="Proteomes" id="UP000596742"/>
    </source>
</evidence>
<feature type="region of interest" description="Disordered" evidence="1">
    <location>
        <begin position="69"/>
        <end position="101"/>
    </location>
</feature>
<gene>
    <name evidence="2" type="ORF">MGAL_10B066406</name>
</gene>
<accession>A0A8B6BPI2</accession>
<dbReference type="EMBL" id="UYJE01000468">
    <property type="protein sequence ID" value="VDH93513.1"/>
    <property type="molecule type" value="Genomic_DNA"/>
</dbReference>
<dbReference type="Proteomes" id="UP000596742">
    <property type="component" value="Unassembled WGS sequence"/>
</dbReference>